<evidence type="ECO:0000256" key="8">
    <source>
        <dbReference type="ARBA" id="ARBA00023163"/>
    </source>
</evidence>
<feature type="binding site" evidence="11">
    <location>
        <position position="58"/>
    </location>
    <ligand>
        <name>Zn(2+)</name>
        <dbReference type="ChEBI" id="CHEBI:29105"/>
    </ligand>
</feature>
<dbReference type="InterPro" id="IPR050331">
    <property type="entry name" value="Zinc_finger"/>
</dbReference>
<dbReference type="Pfam" id="PF07776">
    <property type="entry name" value="zf-AD"/>
    <property type="match status" value="1"/>
</dbReference>
<evidence type="ECO:0000256" key="4">
    <source>
        <dbReference type="ARBA" id="ARBA00022771"/>
    </source>
</evidence>
<organism evidence="15">
    <name type="scientific">Cuerna arida</name>
    <dbReference type="NCBI Taxonomy" id="1464854"/>
    <lineage>
        <taxon>Eukaryota</taxon>
        <taxon>Metazoa</taxon>
        <taxon>Ecdysozoa</taxon>
        <taxon>Arthropoda</taxon>
        <taxon>Hexapoda</taxon>
        <taxon>Insecta</taxon>
        <taxon>Pterygota</taxon>
        <taxon>Neoptera</taxon>
        <taxon>Paraneoptera</taxon>
        <taxon>Hemiptera</taxon>
        <taxon>Auchenorrhyncha</taxon>
        <taxon>Membracoidea</taxon>
        <taxon>Cicadellidae</taxon>
        <taxon>Cicadellinae</taxon>
        <taxon>Proconiini</taxon>
        <taxon>Cuerna</taxon>
    </lineage>
</organism>
<evidence type="ECO:0000256" key="2">
    <source>
        <dbReference type="ARBA" id="ARBA00022723"/>
    </source>
</evidence>
<feature type="domain" description="C2H2-type" evidence="13">
    <location>
        <begin position="117"/>
        <end position="145"/>
    </location>
</feature>
<feature type="binding site" evidence="11">
    <location>
        <position position="17"/>
    </location>
    <ligand>
        <name>Zn(2+)</name>
        <dbReference type="ChEBI" id="CHEBI:29105"/>
    </ligand>
</feature>
<feature type="region of interest" description="Disordered" evidence="12">
    <location>
        <begin position="426"/>
        <end position="445"/>
    </location>
</feature>
<dbReference type="GO" id="GO:0005634">
    <property type="term" value="C:nucleus"/>
    <property type="evidence" value="ECO:0007669"/>
    <property type="project" value="UniProtKB-SubCell"/>
</dbReference>
<evidence type="ECO:0000256" key="3">
    <source>
        <dbReference type="ARBA" id="ARBA00022737"/>
    </source>
</evidence>
<name>A0A1B6G740_9HEMI</name>
<dbReference type="FunFam" id="3.30.160.60:FF:000145">
    <property type="entry name" value="Zinc finger protein 574"/>
    <property type="match status" value="1"/>
</dbReference>
<dbReference type="GO" id="GO:0006357">
    <property type="term" value="P:regulation of transcription by RNA polymerase II"/>
    <property type="evidence" value="ECO:0007669"/>
    <property type="project" value="UniProtKB-ARBA"/>
</dbReference>
<keyword evidence="9" id="KW-0539">Nucleus</keyword>
<evidence type="ECO:0000256" key="1">
    <source>
        <dbReference type="ARBA" id="ARBA00004123"/>
    </source>
</evidence>
<protein>
    <recommendedName>
        <fullName evidence="16">Protein krueppel</fullName>
    </recommendedName>
</protein>
<keyword evidence="5 11" id="KW-0862">Zinc</keyword>
<evidence type="ECO:0000256" key="10">
    <source>
        <dbReference type="PROSITE-ProRule" id="PRU00042"/>
    </source>
</evidence>
<feature type="domain" description="C2H2-type" evidence="13">
    <location>
        <begin position="326"/>
        <end position="353"/>
    </location>
</feature>
<evidence type="ECO:0008006" key="16">
    <source>
        <dbReference type="Google" id="ProtNLM"/>
    </source>
</evidence>
<evidence type="ECO:0000256" key="5">
    <source>
        <dbReference type="ARBA" id="ARBA00022833"/>
    </source>
</evidence>
<dbReference type="InterPro" id="IPR036236">
    <property type="entry name" value="Znf_C2H2_sf"/>
</dbReference>
<keyword evidence="8" id="KW-0804">Transcription</keyword>
<keyword evidence="6" id="KW-0805">Transcription regulation</keyword>
<dbReference type="Gene3D" id="3.30.160.60">
    <property type="entry name" value="Classic Zinc Finger"/>
    <property type="match status" value="6"/>
</dbReference>
<dbReference type="PROSITE" id="PS50157">
    <property type="entry name" value="ZINC_FINGER_C2H2_2"/>
    <property type="match status" value="8"/>
</dbReference>
<dbReference type="GO" id="GO:0008270">
    <property type="term" value="F:zinc ion binding"/>
    <property type="evidence" value="ECO:0007669"/>
    <property type="project" value="UniProtKB-UniRule"/>
</dbReference>
<dbReference type="FunFam" id="3.30.160.60:FF:001289">
    <property type="entry name" value="Zinc finger protein 574"/>
    <property type="match status" value="1"/>
</dbReference>
<dbReference type="InterPro" id="IPR013087">
    <property type="entry name" value="Znf_C2H2_type"/>
</dbReference>
<dbReference type="PANTHER" id="PTHR16515">
    <property type="entry name" value="PR DOMAIN ZINC FINGER PROTEIN"/>
    <property type="match status" value="1"/>
</dbReference>
<dbReference type="FunFam" id="3.30.160.60:FF:000040">
    <property type="entry name" value="RB associated KRAB zinc finger"/>
    <property type="match status" value="1"/>
</dbReference>
<feature type="binding site" evidence="11">
    <location>
        <position position="14"/>
    </location>
    <ligand>
        <name>Zn(2+)</name>
        <dbReference type="ChEBI" id="CHEBI:29105"/>
    </ligand>
</feature>
<dbReference type="PANTHER" id="PTHR16515:SF49">
    <property type="entry name" value="GASTRULA ZINC FINGER PROTEIN XLCGF49.1-LIKE-RELATED"/>
    <property type="match status" value="1"/>
</dbReference>
<evidence type="ECO:0000259" key="14">
    <source>
        <dbReference type="PROSITE" id="PS51915"/>
    </source>
</evidence>
<keyword evidence="7" id="KW-0238">DNA-binding</keyword>
<feature type="domain" description="C2H2-type" evidence="13">
    <location>
        <begin position="206"/>
        <end position="233"/>
    </location>
</feature>
<evidence type="ECO:0000256" key="9">
    <source>
        <dbReference type="ARBA" id="ARBA00023242"/>
    </source>
</evidence>
<comment type="subcellular location">
    <subcellularLocation>
        <location evidence="1">Nucleus</location>
    </subcellularLocation>
</comment>
<evidence type="ECO:0000256" key="6">
    <source>
        <dbReference type="ARBA" id="ARBA00023015"/>
    </source>
</evidence>
<feature type="domain" description="C2H2-type" evidence="13">
    <location>
        <begin position="410"/>
        <end position="437"/>
    </location>
</feature>
<accession>A0A1B6G740</accession>
<feature type="domain" description="C2H2-type" evidence="13">
    <location>
        <begin position="267"/>
        <end position="294"/>
    </location>
</feature>
<sequence length="484" mass="56290">MKNARKQPCFENHCRICCCKKEENKLFSIFETEDLLEKITSCLPITIHVKDQLPHKICDDCLNMVEDYFELVNKAQSSEEYFFNYLKNIGADGIKLEPGSEIMQEKNPISLDLDGSFQCDLCGIQLSEAIDLHNHIQENHFNQSVPPNTEFSVHKICSLCGQLFDSDEVYVLHKCESQHKCDICKKLMPTKCLLNRHIQHSCKPLYYCPHCHKTFSVKPSFLKHVQIHTGEANQNDCLACNRKLHTSGEVTEHTCDQNLNGNSSKKYKCYICGQSYKRQLNLAKHCLQHEPRADWKYKCQHCDEVFEKEKTLHTHYEKIHKMPKSWICRFCGKSLSTKLSVQIHERIHTQVKPYVCEWCGNAFRSKANLIQHHAKHTGIRRHKCPVCGKMFSRTFFLKTHLRVHTGERPYQCDICEQRFTQVGDMRRHRKRHDLSNNTSQSQSQPTVIIVRRSGQVAQSPDLPVVTFDSIPIETVELKIETSRE</sequence>
<keyword evidence="2 11" id="KW-0479">Metal-binding</keyword>
<feature type="binding site" evidence="11">
    <location>
        <position position="61"/>
    </location>
    <ligand>
        <name>Zn(2+)</name>
        <dbReference type="ChEBI" id="CHEBI:29105"/>
    </ligand>
</feature>
<evidence type="ECO:0000313" key="15">
    <source>
        <dbReference type="EMBL" id="JAS58211.1"/>
    </source>
</evidence>
<dbReference type="Pfam" id="PF00096">
    <property type="entry name" value="zf-C2H2"/>
    <property type="match status" value="3"/>
</dbReference>
<feature type="domain" description="C2H2-type" evidence="13">
    <location>
        <begin position="354"/>
        <end position="381"/>
    </location>
</feature>
<dbReference type="Pfam" id="PF13894">
    <property type="entry name" value="zf-C2H2_4"/>
    <property type="match status" value="1"/>
</dbReference>
<dbReference type="SMART" id="SM00355">
    <property type="entry name" value="ZnF_C2H2"/>
    <property type="match status" value="9"/>
</dbReference>
<dbReference type="InterPro" id="IPR012934">
    <property type="entry name" value="Znf_AD"/>
</dbReference>
<dbReference type="PROSITE" id="PS51915">
    <property type="entry name" value="ZAD"/>
    <property type="match status" value="1"/>
</dbReference>
<evidence type="ECO:0000256" key="11">
    <source>
        <dbReference type="PROSITE-ProRule" id="PRU01263"/>
    </source>
</evidence>
<evidence type="ECO:0000259" key="13">
    <source>
        <dbReference type="PROSITE" id="PS50157"/>
    </source>
</evidence>
<evidence type="ECO:0000256" key="12">
    <source>
        <dbReference type="SAM" id="MobiDB-lite"/>
    </source>
</evidence>
<gene>
    <name evidence="15" type="ORF">g.15058</name>
</gene>
<dbReference type="EMBL" id="GECZ01011558">
    <property type="protein sequence ID" value="JAS58211.1"/>
    <property type="molecule type" value="Transcribed_RNA"/>
</dbReference>
<feature type="domain" description="C2H2-type" evidence="13">
    <location>
        <begin position="382"/>
        <end position="409"/>
    </location>
</feature>
<dbReference type="PROSITE" id="PS00028">
    <property type="entry name" value="ZINC_FINGER_C2H2_1"/>
    <property type="match status" value="8"/>
</dbReference>
<dbReference type="SUPFAM" id="SSF57667">
    <property type="entry name" value="beta-beta-alpha zinc fingers"/>
    <property type="match status" value="4"/>
</dbReference>
<feature type="domain" description="C2H2-type" evidence="13">
    <location>
        <begin position="297"/>
        <end position="325"/>
    </location>
</feature>
<dbReference type="GO" id="GO:0003677">
    <property type="term" value="F:DNA binding"/>
    <property type="evidence" value="ECO:0007669"/>
    <property type="project" value="UniProtKB-KW"/>
</dbReference>
<feature type="domain" description="ZAD" evidence="14">
    <location>
        <begin position="12"/>
        <end position="85"/>
    </location>
</feature>
<keyword evidence="4 10" id="KW-0863">Zinc-finger</keyword>
<dbReference type="AlphaFoldDB" id="A0A1B6G740"/>
<dbReference type="Gene3D" id="3.40.1800.20">
    <property type="match status" value="1"/>
</dbReference>
<keyword evidence="3" id="KW-0677">Repeat</keyword>
<evidence type="ECO:0000256" key="7">
    <source>
        <dbReference type="ARBA" id="ARBA00023125"/>
    </source>
</evidence>
<reference evidence="15" key="1">
    <citation type="submission" date="2015-11" db="EMBL/GenBank/DDBJ databases">
        <title>De novo transcriptome assembly of four potential Pierce s Disease insect vectors from Arizona vineyards.</title>
        <authorList>
            <person name="Tassone E.E."/>
        </authorList>
    </citation>
    <scope>NUCLEOTIDE SEQUENCE</scope>
</reference>
<dbReference type="SUPFAM" id="SSF57716">
    <property type="entry name" value="Glucocorticoid receptor-like (DNA-binding domain)"/>
    <property type="match status" value="1"/>
</dbReference>
<proteinExistence type="predicted"/>
<dbReference type="SMART" id="SM00868">
    <property type="entry name" value="zf-AD"/>
    <property type="match status" value="1"/>
</dbReference>